<evidence type="ECO:0000313" key="3">
    <source>
        <dbReference type="EMBL" id="KAE9386524.1"/>
    </source>
</evidence>
<dbReference type="PANTHER" id="PTHR10039">
    <property type="entry name" value="AMELOGENIN"/>
    <property type="match status" value="1"/>
</dbReference>
<dbReference type="Proteomes" id="UP000799118">
    <property type="component" value="Unassembled WGS sequence"/>
</dbReference>
<protein>
    <recommendedName>
        <fullName evidence="2">NACHT domain-containing protein</fullName>
    </recommendedName>
</protein>
<dbReference type="InterPro" id="IPR007111">
    <property type="entry name" value="NACHT_NTPase"/>
</dbReference>
<organism evidence="3 4">
    <name type="scientific">Gymnopus androsaceus JB14</name>
    <dbReference type="NCBI Taxonomy" id="1447944"/>
    <lineage>
        <taxon>Eukaryota</taxon>
        <taxon>Fungi</taxon>
        <taxon>Dikarya</taxon>
        <taxon>Basidiomycota</taxon>
        <taxon>Agaricomycotina</taxon>
        <taxon>Agaricomycetes</taxon>
        <taxon>Agaricomycetidae</taxon>
        <taxon>Agaricales</taxon>
        <taxon>Marasmiineae</taxon>
        <taxon>Omphalotaceae</taxon>
        <taxon>Gymnopus</taxon>
    </lineage>
</organism>
<dbReference type="SUPFAM" id="SSF52540">
    <property type="entry name" value="P-loop containing nucleoside triphosphate hydrolases"/>
    <property type="match status" value="1"/>
</dbReference>
<dbReference type="PROSITE" id="PS50837">
    <property type="entry name" value="NACHT"/>
    <property type="match status" value="1"/>
</dbReference>
<dbReference type="PANTHER" id="PTHR10039:SF17">
    <property type="entry name" value="FUNGAL STAND N-TERMINAL GOODBYE DOMAIN-CONTAINING PROTEIN-RELATED"/>
    <property type="match status" value="1"/>
</dbReference>
<name>A0A6A4GMU8_9AGAR</name>
<gene>
    <name evidence="3" type="ORF">BT96DRAFT_519438</name>
</gene>
<evidence type="ECO:0000313" key="4">
    <source>
        <dbReference type="Proteomes" id="UP000799118"/>
    </source>
</evidence>
<dbReference type="Gene3D" id="3.40.50.300">
    <property type="entry name" value="P-loop containing nucleotide triphosphate hydrolases"/>
    <property type="match status" value="1"/>
</dbReference>
<proteinExistence type="predicted"/>
<dbReference type="Pfam" id="PF24883">
    <property type="entry name" value="NPHP3_N"/>
    <property type="match status" value="1"/>
</dbReference>
<dbReference type="InterPro" id="IPR027417">
    <property type="entry name" value="P-loop_NTPase"/>
</dbReference>
<sequence>MLANSIVLIHGRAGTGKSCIAGSLAQIIHKKQHPVLTEIELAMSFHCIRDSRDKDVSVLVPTLVYQLALEFPEFGEKLASNSHLDTSGDLSTQFDDLLFDPLMELKKEGKTKISKKIAIIVDGLDEWGQEDDRISFLTKLQTLCEMHNWMRFVITSRPNPEIGHAFLPDHSGLFKRIDLSEDERTMDDIAVYIKSYRFNHPKLKNTVSELEMLSLLPYINSLFILADVVCKFIAQSPCNNFKILANAETGYKSGRNSYDVLYSLYETVLTESLVDPINQVSIYMDVIGTLCVSQQPLTIQGLTKLTNNDARDIVESLSAVFYTDSESKIHYHLSFQEFILDNGMSNRRLGTSLYQFYLNVTKQHEHVALVCLKIMIQQLKFNICHLESSYLANEAVINPDMDQQVQRWISEELRYSCESWVYHMCETDEQSESWQNISCFMESKSIIYWMECLSCLNKTSHIKSSVGNTWPLVVRLLRTSHIPPIPSVYNTRSYTQSINLASLSPH</sequence>
<dbReference type="AlphaFoldDB" id="A0A6A4GMU8"/>
<keyword evidence="1" id="KW-0677">Repeat</keyword>
<evidence type="ECO:0000259" key="2">
    <source>
        <dbReference type="PROSITE" id="PS50837"/>
    </source>
</evidence>
<evidence type="ECO:0000256" key="1">
    <source>
        <dbReference type="ARBA" id="ARBA00022737"/>
    </source>
</evidence>
<reference evidence="3" key="1">
    <citation type="journal article" date="2019" name="Environ. Microbiol.">
        <title>Fungal ecological strategies reflected in gene transcription - a case study of two litter decomposers.</title>
        <authorList>
            <person name="Barbi F."/>
            <person name="Kohler A."/>
            <person name="Barry K."/>
            <person name="Baskaran P."/>
            <person name="Daum C."/>
            <person name="Fauchery L."/>
            <person name="Ihrmark K."/>
            <person name="Kuo A."/>
            <person name="LaButti K."/>
            <person name="Lipzen A."/>
            <person name="Morin E."/>
            <person name="Grigoriev I.V."/>
            <person name="Henrissat B."/>
            <person name="Lindahl B."/>
            <person name="Martin F."/>
        </authorList>
    </citation>
    <scope>NUCLEOTIDE SEQUENCE</scope>
    <source>
        <strain evidence="3">JB14</strain>
    </source>
</reference>
<dbReference type="OrthoDB" id="163438at2759"/>
<accession>A0A6A4GMU8</accession>
<dbReference type="EMBL" id="ML769871">
    <property type="protein sequence ID" value="KAE9386524.1"/>
    <property type="molecule type" value="Genomic_DNA"/>
</dbReference>
<feature type="domain" description="NACHT" evidence="2">
    <location>
        <begin position="5"/>
        <end position="159"/>
    </location>
</feature>
<keyword evidence="4" id="KW-1185">Reference proteome</keyword>
<dbReference type="InterPro" id="IPR056884">
    <property type="entry name" value="NPHP3-like_N"/>
</dbReference>